<feature type="region of interest" description="Disordered" evidence="1">
    <location>
        <begin position="495"/>
        <end position="604"/>
    </location>
</feature>
<feature type="compositionally biased region" description="Low complexity" evidence="1">
    <location>
        <begin position="280"/>
        <end position="301"/>
    </location>
</feature>
<feature type="region of interest" description="Disordered" evidence="1">
    <location>
        <begin position="236"/>
        <end position="369"/>
    </location>
</feature>
<dbReference type="AlphaFoldDB" id="A0A314UYT9"/>
<dbReference type="GO" id="GO:0008017">
    <property type="term" value="F:microtubule binding"/>
    <property type="evidence" value="ECO:0007669"/>
    <property type="project" value="InterPro"/>
</dbReference>
<dbReference type="OrthoDB" id="1931260at2759"/>
<evidence type="ECO:0000256" key="1">
    <source>
        <dbReference type="SAM" id="MobiDB-lite"/>
    </source>
</evidence>
<feature type="region of interest" description="Disordered" evidence="1">
    <location>
        <begin position="382"/>
        <end position="429"/>
    </location>
</feature>
<feature type="compositionally biased region" description="Polar residues" evidence="1">
    <location>
        <begin position="337"/>
        <end position="349"/>
    </location>
</feature>
<dbReference type="Proteomes" id="UP000250321">
    <property type="component" value="Unassembled WGS sequence"/>
</dbReference>
<dbReference type="InterPro" id="IPR045882">
    <property type="entry name" value="GPT1/2"/>
</dbReference>
<keyword evidence="3" id="KW-1185">Reference proteome</keyword>
<feature type="compositionally biased region" description="Basic and acidic residues" evidence="1">
    <location>
        <begin position="667"/>
        <end position="695"/>
    </location>
</feature>
<evidence type="ECO:0000313" key="2">
    <source>
        <dbReference type="EMBL" id="PQM41704.1"/>
    </source>
</evidence>
<feature type="compositionally biased region" description="Low complexity" evidence="1">
    <location>
        <begin position="652"/>
        <end position="665"/>
    </location>
</feature>
<sequence>MDETELRDKKADVQQRRLSLIDVSSEDDSLINSYAGDLRFSISEDQENRSFQLFEAMVANKLEDVPENLELSEQVTQPSESLEPEMTKRSGKYNLRKSLAWDSAFFTSAGVLDPEELSTMIEGEKSGKHMLPGIQEEVHRSTDSISTLESDTLTLESVEANLFEDVRASIQKSNKAFASKGVDFASQDKVIPRLPSKKPSINVQKPGKMKNLSTCPQISQYVSARESTTSLLKRTKVLGKPNPSPTGLTKRASLGGNLMKVEKDNVKSATDRGAPLPKIPLSSRLVPRPGPLSRSSLGSSPTAKREVASSSFESSGSTSSNNIGKSPFNYKRKTDSRTGNPPSSGSTRETPSRIEPRNKSKSGKSHLSTNMVLETKLLTCTSPSSSVSEWSSESSSSISTLKKMSYSPRASLDIRSSKSGSVDGDPPEILDLQNHAYDQSSTGDETQVTELLSQCAVKAPIEKNGALPLASKPSGLRLPSPKIGFFDGVKSALPSPNGSMQPHPVVPSGLPKSGARSITQGGGQNKAKQGKLQPARIVAKLGNKKPDAQNTSFNAKPKSPKPLQQASNAAKKVFSPSRNSISPKVPSKGSRKSGRENHLKHEKVGTEGHVIDIDEQENCAAEPNDCLVFSKDKVSPALKGHSHVKAAKVTPIDGGSTTISDSSSTCDADKITPSEKVSEDAAYEPRKAKGTERSHIEDLVDGLSRQVGAMDIQAETQQMLAADSLS</sequence>
<dbReference type="PANTHER" id="PTHR33737">
    <property type="entry name" value="OS05G0121800 PROTEIN"/>
    <property type="match status" value="1"/>
</dbReference>
<protein>
    <submittedName>
        <fullName evidence="2">Uncharacterized protein</fullName>
    </submittedName>
</protein>
<evidence type="ECO:0000313" key="3">
    <source>
        <dbReference type="Proteomes" id="UP000250321"/>
    </source>
</evidence>
<reference evidence="2 3" key="1">
    <citation type="submission" date="2018-02" db="EMBL/GenBank/DDBJ databases">
        <title>Draft genome of wild Prunus yedoensis var. nudiflora.</title>
        <authorList>
            <person name="Baek S."/>
            <person name="Kim J.-H."/>
            <person name="Choi K."/>
            <person name="Kim G.-B."/>
            <person name="Cho A."/>
            <person name="Jang H."/>
            <person name="Shin C.-H."/>
            <person name="Yu H.-J."/>
            <person name="Mun J.-H."/>
        </authorList>
    </citation>
    <scope>NUCLEOTIDE SEQUENCE [LARGE SCALE GENOMIC DNA]</scope>
    <source>
        <strain evidence="3">cv. Jeju island</strain>
        <tissue evidence="2">Leaf</tissue>
    </source>
</reference>
<feature type="compositionally biased region" description="Basic and acidic residues" evidence="1">
    <location>
        <begin position="260"/>
        <end position="270"/>
    </location>
</feature>
<comment type="caution">
    <text evidence="2">The sequence shown here is derived from an EMBL/GenBank/DDBJ whole genome shotgun (WGS) entry which is preliminary data.</text>
</comment>
<dbReference type="PANTHER" id="PTHR33737:SF2">
    <property type="entry name" value="OS12G0102700 PROTEIN"/>
    <property type="match status" value="1"/>
</dbReference>
<proteinExistence type="predicted"/>
<name>A0A314UYT9_PRUYE</name>
<gene>
    <name evidence="2" type="ORF">Pyn_25210</name>
</gene>
<dbReference type="EMBL" id="PJQY01002928">
    <property type="protein sequence ID" value="PQM41704.1"/>
    <property type="molecule type" value="Genomic_DNA"/>
</dbReference>
<feature type="compositionally biased region" description="Low complexity" evidence="1">
    <location>
        <begin position="382"/>
        <end position="407"/>
    </location>
</feature>
<feature type="compositionally biased region" description="Basic and acidic residues" evidence="1">
    <location>
        <begin position="593"/>
        <end position="604"/>
    </location>
</feature>
<feature type="region of interest" description="Disordered" evidence="1">
    <location>
        <begin position="651"/>
        <end position="695"/>
    </location>
</feature>
<dbReference type="STRING" id="2094558.A0A314UYT9"/>
<feature type="compositionally biased region" description="Low complexity" evidence="1">
    <location>
        <begin position="309"/>
        <end position="320"/>
    </location>
</feature>
<organism evidence="2 3">
    <name type="scientific">Prunus yedoensis var. nudiflora</name>
    <dbReference type="NCBI Taxonomy" id="2094558"/>
    <lineage>
        <taxon>Eukaryota</taxon>
        <taxon>Viridiplantae</taxon>
        <taxon>Streptophyta</taxon>
        <taxon>Embryophyta</taxon>
        <taxon>Tracheophyta</taxon>
        <taxon>Spermatophyta</taxon>
        <taxon>Magnoliopsida</taxon>
        <taxon>eudicotyledons</taxon>
        <taxon>Gunneridae</taxon>
        <taxon>Pentapetalae</taxon>
        <taxon>rosids</taxon>
        <taxon>fabids</taxon>
        <taxon>Rosales</taxon>
        <taxon>Rosaceae</taxon>
        <taxon>Amygdaloideae</taxon>
        <taxon>Amygdaleae</taxon>
        <taxon>Prunus</taxon>
    </lineage>
</organism>
<accession>A0A314UYT9</accession>